<sequence length="122" mass="14171">MSRNNGSDDGPAAVAAAMQRVLQLQEDRAERVKAVCEEHQMAVAELQSRTLARYREELRHREKKRAHRVAKMASSVERRKAIEVKMRELVQRMHLEVRKVEEMMLVGYHGREMEARSSMEGL</sequence>
<proteinExistence type="predicted"/>
<dbReference type="OrthoDB" id="4923153at2759"/>
<accession>A0A8H4PXV6</accession>
<reference evidence="1 2" key="1">
    <citation type="journal article" date="2020" name="Genome Biol. Evol.">
        <title>A new high-quality draft genome assembly of the Chinese cordyceps Ophiocordyceps sinensis.</title>
        <authorList>
            <person name="Shu R."/>
            <person name="Zhang J."/>
            <person name="Meng Q."/>
            <person name="Zhang H."/>
            <person name="Zhou G."/>
            <person name="Li M."/>
            <person name="Wu P."/>
            <person name="Zhao Y."/>
            <person name="Chen C."/>
            <person name="Qin Q."/>
        </authorList>
    </citation>
    <scope>NUCLEOTIDE SEQUENCE [LARGE SCALE GENOMIC DNA]</scope>
    <source>
        <strain evidence="1 2">IOZ07</strain>
    </source>
</reference>
<dbReference type="AlphaFoldDB" id="A0A8H4PXV6"/>
<comment type="caution">
    <text evidence="1">The sequence shown here is derived from an EMBL/GenBank/DDBJ whole genome shotgun (WGS) entry which is preliminary data.</text>
</comment>
<evidence type="ECO:0000313" key="2">
    <source>
        <dbReference type="Proteomes" id="UP000557566"/>
    </source>
</evidence>
<protein>
    <submittedName>
        <fullName evidence="1">Uncharacterized protein</fullName>
    </submittedName>
</protein>
<keyword evidence="2" id="KW-1185">Reference proteome</keyword>
<gene>
    <name evidence="1" type="ORF">G6O67_001659</name>
</gene>
<name>A0A8H4PXV6_9HYPO</name>
<organism evidence="1 2">
    <name type="scientific">Ophiocordyceps sinensis</name>
    <dbReference type="NCBI Taxonomy" id="72228"/>
    <lineage>
        <taxon>Eukaryota</taxon>
        <taxon>Fungi</taxon>
        <taxon>Dikarya</taxon>
        <taxon>Ascomycota</taxon>
        <taxon>Pezizomycotina</taxon>
        <taxon>Sordariomycetes</taxon>
        <taxon>Hypocreomycetidae</taxon>
        <taxon>Hypocreales</taxon>
        <taxon>Ophiocordycipitaceae</taxon>
        <taxon>Ophiocordyceps</taxon>
    </lineage>
</organism>
<evidence type="ECO:0000313" key="1">
    <source>
        <dbReference type="EMBL" id="KAF4512531.1"/>
    </source>
</evidence>
<dbReference type="EMBL" id="JAAVMX010000002">
    <property type="protein sequence ID" value="KAF4512531.1"/>
    <property type="molecule type" value="Genomic_DNA"/>
</dbReference>
<dbReference type="Proteomes" id="UP000557566">
    <property type="component" value="Unassembled WGS sequence"/>
</dbReference>